<evidence type="ECO:0000256" key="5">
    <source>
        <dbReference type="ARBA" id="ARBA00022692"/>
    </source>
</evidence>
<feature type="transmembrane region" description="Helical" evidence="14">
    <location>
        <begin position="71"/>
        <end position="89"/>
    </location>
</feature>
<evidence type="ECO:0000256" key="1">
    <source>
        <dbReference type="ARBA" id="ARBA00004651"/>
    </source>
</evidence>
<evidence type="ECO:0000256" key="12">
    <source>
        <dbReference type="ARBA" id="ARBA00031989"/>
    </source>
</evidence>
<keyword evidence="11" id="KW-0407">Ion channel</keyword>
<keyword evidence="8 13" id="KW-0175">Coiled coil</keyword>
<gene>
    <name evidence="16" type="ORF">K493DRAFT_313118</name>
</gene>
<name>A0A1Y1YP16_9FUNG</name>
<evidence type="ECO:0000256" key="11">
    <source>
        <dbReference type="ARBA" id="ARBA00023303"/>
    </source>
</evidence>
<dbReference type="PANTHER" id="PTHR46480:SF1">
    <property type="entry name" value="VOLTAGE-GATED HYDROGEN CHANNEL 1"/>
    <property type="match status" value="1"/>
</dbReference>
<proteinExistence type="predicted"/>
<comment type="subcellular location">
    <subcellularLocation>
        <location evidence="1">Cell membrane</location>
        <topology evidence="1">Multi-pass membrane protein</topology>
    </subcellularLocation>
</comment>
<keyword evidence="10 14" id="KW-0472">Membrane</keyword>
<feature type="transmembrane region" description="Helical" evidence="14">
    <location>
        <begin position="109"/>
        <end position="129"/>
    </location>
</feature>
<sequence>MNRSSQYGVFPLEAPNNNQHTKKKLRERLGESLESKRAHLLVLFLVFVDLCIVLVEISITLLEKEQLEELAIINVLSHLSLVILAIFIVENLLKLMVFGPFYYITGRHGWLHLLDAIIVVASFILELTLKGRQREVASLLILFRFWRVLRVIDAVAISVELNNENNVRQLEEQRAMLKERLRDIEEENMNLRKELQMERRRRQQAES</sequence>
<dbReference type="GO" id="GO:0034702">
    <property type="term" value="C:monoatomic ion channel complex"/>
    <property type="evidence" value="ECO:0007669"/>
    <property type="project" value="UniProtKB-KW"/>
</dbReference>
<dbReference type="GO" id="GO:0030171">
    <property type="term" value="F:voltage-gated proton channel activity"/>
    <property type="evidence" value="ECO:0007669"/>
    <property type="project" value="InterPro"/>
</dbReference>
<feature type="transmembrane region" description="Helical" evidence="14">
    <location>
        <begin position="38"/>
        <end position="59"/>
    </location>
</feature>
<dbReference type="EMBL" id="MCFE01000093">
    <property type="protein sequence ID" value="ORX99742.1"/>
    <property type="molecule type" value="Genomic_DNA"/>
</dbReference>
<dbReference type="InterPro" id="IPR027359">
    <property type="entry name" value="Volt_channel_dom_sf"/>
</dbReference>
<comment type="caution">
    <text evidence="16">The sequence shown here is derived from an EMBL/GenBank/DDBJ whole genome shotgun (WGS) entry which is preliminary data.</text>
</comment>
<accession>A0A1Y1YP16</accession>
<evidence type="ECO:0000313" key="16">
    <source>
        <dbReference type="EMBL" id="ORX99742.1"/>
    </source>
</evidence>
<keyword evidence="3" id="KW-0813">Transport</keyword>
<protein>
    <recommendedName>
        <fullName evidence="2">Voltage-gated hydrogen channel 1</fullName>
    </recommendedName>
    <alternativeName>
        <fullName evidence="12">Hydrogen voltage-gated channel 1</fullName>
    </alternativeName>
</protein>
<evidence type="ECO:0000256" key="7">
    <source>
        <dbReference type="ARBA" id="ARBA00022989"/>
    </source>
</evidence>
<keyword evidence="5 14" id="KW-0812">Transmembrane</keyword>
<dbReference type="SUPFAM" id="SSF81324">
    <property type="entry name" value="Voltage-gated potassium channels"/>
    <property type="match status" value="1"/>
</dbReference>
<dbReference type="Pfam" id="PF00520">
    <property type="entry name" value="Ion_trans"/>
    <property type="match status" value="1"/>
</dbReference>
<dbReference type="Proteomes" id="UP000193498">
    <property type="component" value="Unassembled WGS sequence"/>
</dbReference>
<evidence type="ECO:0000256" key="6">
    <source>
        <dbReference type="ARBA" id="ARBA00022882"/>
    </source>
</evidence>
<organism evidence="16 17">
    <name type="scientific">Basidiobolus meristosporus CBS 931.73</name>
    <dbReference type="NCBI Taxonomy" id="1314790"/>
    <lineage>
        <taxon>Eukaryota</taxon>
        <taxon>Fungi</taxon>
        <taxon>Fungi incertae sedis</taxon>
        <taxon>Zoopagomycota</taxon>
        <taxon>Entomophthoromycotina</taxon>
        <taxon>Basidiobolomycetes</taxon>
        <taxon>Basidiobolales</taxon>
        <taxon>Basidiobolaceae</taxon>
        <taxon>Basidiobolus</taxon>
    </lineage>
</organism>
<reference evidence="16 17" key="1">
    <citation type="submission" date="2016-07" db="EMBL/GenBank/DDBJ databases">
        <title>Pervasive Adenine N6-methylation of Active Genes in Fungi.</title>
        <authorList>
            <consortium name="DOE Joint Genome Institute"/>
            <person name="Mondo S.J."/>
            <person name="Dannebaum R.O."/>
            <person name="Kuo R.C."/>
            <person name="Labutti K."/>
            <person name="Haridas S."/>
            <person name="Kuo A."/>
            <person name="Salamov A."/>
            <person name="Ahrendt S.R."/>
            <person name="Lipzen A."/>
            <person name="Sullivan W."/>
            <person name="Andreopoulos W.B."/>
            <person name="Clum A."/>
            <person name="Lindquist E."/>
            <person name="Daum C."/>
            <person name="Ramamoorthy G.K."/>
            <person name="Gryganskyi A."/>
            <person name="Culley D."/>
            <person name="Magnuson J.K."/>
            <person name="James T.Y."/>
            <person name="O'Malley M.A."/>
            <person name="Stajich J.E."/>
            <person name="Spatafora J.W."/>
            <person name="Visel A."/>
            <person name="Grigoriev I.V."/>
        </authorList>
    </citation>
    <scope>NUCLEOTIDE SEQUENCE [LARGE SCALE GENOMIC DNA]</scope>
    <source>
        <strain evidence="16 17">CBS 931.73</strain>
    </source>
</reference>
<feature type="domain" description="Ion transport" evidence="15">
    <location>
        <begin position="39"/>
        <end position="162"/>
    </location>
</feature>
<keyword evidence="17" id="KW-1185">Reference proteome</keyword>
<dbReference type="InterPro" id="IPR005821">
    <property type="entry name" value="Ion_trans_dom"/>
</dbReference>
<dbReference type="InParanoid" id="A0A1Y1YP16"/>
<evidence type="ECO:0000256" key="13">
    <source>
        <dbReference type="SAM" id="Coils"/>
    </source>
</evidence>
<evidence type="ECO:0000256" key="9">
    <source>
        <dbReference type="ARBA" id="ARBA00023065"/>
    </source>
</evidence>
<evidence type="ECO:0000256" key="10">
    <source>
        <dbReference type="ARBA" id="ARBA00023136"/>
    </source>
</evidence>
<dbReference type="Gene3D" id="1.20.120.350">
    <property type="entry name" value="Voltage-gated potassium channels. Chain C"/>
    <property type="match status" value="1"/>
</dbReference>
<dbReference type="PANTHER" id="PTHR46480">
    <property type="entry name" value="F20B24.22"/>
    <property type="match status" value="1"/>
</dbReference>
<dbReference type="OrthoDB" id="427456at2759"/>
<evidence type="ECO:0000256" key="2">
    <source>
        <dbReference type="ARBA" id="ARBA00015897"/>
    </source>
</evidence>
<evidence type="ECO:0000256" key="4">
    <source>
        <dbReference type="ARBA" id="ARBA00022475"/>
    </source>
</evidence>
<evidence type="ECO:0000259" key="15">
    <source>
        <dbReference type="Pfam" id="PF00520"/>
    </source>
</evidence>
<keyword evidence="9" id="KW-0406">Ion transport</keyword>
<dbReference type="GO" id="GO:0005886">
    <property type="term" value="C:plasma membrane"/>
    <property type="evidence" value="ECO:0007669"/>
    <property type="project" value="UniProtKB-SubCell"/>
</dbReference>
<evidence type="ECO:0000256" key="14">
    <source>
        <dbReference type="SAM" id="Phobius"/>
    </source>
</evidence>
<dbReference type="InterPro" id="IPR031846">
    <property type="entry name" value="Hvcn1"/>
</dbReference>
<dbReference type="STRING" id="1314790.A0A1Y1YP16"/>
<feature type="coiled-coil region" evidence="13">
    <location>
        <begin position="160"/>
        <end position="201"/>
    </location>
</feature>
<dbReference type="AlphaFoldDB" id="A0A1Y1YP16"/>
<keyword evidence="4" id="KW-1003">Cell membrane</keyword>
<keyword evidence="7 14" id="KW-1133">Transmembrane helix</keyword>
<evidence type="ECO:0000313" key="17">
    <source>
        <dbReference type="Proteomes" id="UP000193498"/>
    </source>
</evidence>
<evidence type="ECO:0000256" key="3">
    <source>
        <dbReference type="ARBA" id="ARBA00022448"/>
    </source>
</evidence>
<evidence type="ECO:0000256" key="8">
    <source>
        <dbReference type="ARBA" id="ARBA00023054"/>
    </source>
</evidence>
<keyword evidence="6" id="KW-0851">Voltage-gated channel</keyword>